<dbReference type="HOGENOM" id="CLU_2117673_0_0_5"/>
<sequence>MPGLVARAQVEQRPPVARGLLAEPPVVRERTGQGLAEPLPALPRRALLLERALAVQLGPPQVLRAAVELQPELSWDSTWQLLVWLPRGWPTQERRQSQRRVSALAKCELPGGLD</sequence>
<accession>N0BB71</accession>
<evidence type="ECO:0000313" key="1">
    <source>
        <dbReference type="EMBL" id="AGK57370.1"/>
    </source>
</evidence>
<dbReference type="STRING" id="670307.HYPDE_28453"/>
<gene>
    <name evidence="1" type="ORF">HYPDE_28453</name>
</gene>
<dbReference type="Proteomes" id="UP000005952">
    <property type="component" value="Chromosome"/>
</dbReference>
<proteinExistence type="predicted"/>
<reference evidence="1 2" key="1">
    <citation type="journal article" date="2013" name="Genome Announc.">
        <title>Genome sequences for three denitrifying bacterial strains isolated from a uranium- and nitrate-contaminated subsurface environment.</title>
        <authorList>
            <person name="Venkatramanan R."/>
            <person name="Prakash O."/>
            <person name="Woyke T."/>
            <person name="Chain P."/>
            <person name="Goodwin L.A."/>
            <person name="Watson D."/>
            <person name="Brooks S."/>
            <person name="Kostka J.E."/>
            <person name="Green S.J."/>
        </authorList>
    </citation>
    <scope>NUCLEOTIDE SEQUENCE [LARGE SCALE GENOMIC DNA]</scope>
    <source>
        <strain evidence="1 2">1NES1</strain>
    </source>
</reference>
<dbReference type="AlphaFoldDB" id="N0BB71"/>
<protein>
    <submittedName>
        <fullName evidence="1">Uncharacterized protein</fullName>
    </submittedName>
</protein>
<organism evidence="1 2">
    <name type="scientific">Hyphomicrobium denitrificans 1NES1</name>
    <dbReference type="NCBI Taxonomy" id="670307"/>
    <lineage>
        <taxon>Bacteria</taxon>
        <taxon>Pseudomonadati</taxon>
        <taxon>Pseudomonadota</taxon>
        <taxon>Alphaproteobacteria</taxon>
        <taxon>Hyphomicrobiales</taxon>
        <taxon>Hyphomicrobiaceae</taxon>
        <taxon>Hyphomicrobium</taxon>
    </lineage>
</organism>
<name>N0BB71_9HYPH</name>
<dbReference type="KEGG" id="hdt:HYPDE_28453"/>
<evidence type="ECO:0000313" key="2">
    <source>
        <dbReference type="Proteomes" id="UP000005952"/>
    </source>
</evidence>
<dbReference type="EMBL" id="CP005587">
    <property type="protein sequence ID" value="AGK57370.1"/>
    <property type="molecule type" value="Genomic_DNA"/>
</dbReference>
<keyword evidence="2" id="KW-1185">Reference proteome</keyword>